<feature type="non-terminal residue" evidence="1">
    <location>
        <position position="1"/>
    </location>
</feature>
<name>A0A699LCR4_TANCI</name>
<proteinExistence type="predicted"/>
<reference evidence="1" key="1">
    <citation type="journal article" date="2019" name="Sci. Rep.">
        <title>Draft genome of Tanacetum cinerariifolium, the natural source of mosquito coil.</title>
        <authorList>
            <person name="Yamashiro T."/>
            <person name="Shiraishi A."/>
            <person name="Satake H."/>
            <person name="Nakayama K."/>
        </authorList>
    </citation>
    <scope>NUCLEOTIDE SEQUENCE</scope>
</reference>
<dbReference type="Gene3D" id="1.10.510.10">
    <property type="entry name" value="Transferase(Phosphotransferase) domain 1"/>
    <property type="match status" value="1"/>
</dbReference>
<organism evidence="1">
    <name type="scientific">Tanacetum cinerariifolium</name>
    <name type="common">Dalmatian daisy</name>
    <name type="synonym">Chrysanthemum cinerariifolium</name>
    <dbReference type="NCBI Taxonomy" id="118510"/>
    <lineage>
        <taxon>Eukaryota</taxon>
        <taxon>Viridiplantae</taxon>
        <taxon>Streptophyta</taxon>
        <taxon>Embryophyta</taxon>
        <taxon>Tracheophyta</taxon>
        <taxon>Spermatophyta</taxon>
        <taxon>Magnoliopsida</taxon>
        <taxon>eudicotyledons</taxon>
        <taxon>Gunneridae</taxon>
        <taxon>Pentapetalae</taxon>
        <taxon>asterids</taxon>
        <taxon>campanulids</taxon>
        <taxon>Asterales</taxon>
        <taxon>Asteraceae</taxon>
        <taxon>Asteroideae</taxon>
        <taxon>Anthemideae</taxon>
        <taxon>Anthemidinae</taxon>
        <taxon>Tanacetum</taxon>
    </lineage>
</organism>
<gene>
    <name evidence="1" type="ORF">Tci_701851</name>
</gene>
<evidence type="ECO:0000313" key="1">
    <source>
        <dbReference type="EMBL" id="GFB29880.1"/>
    </source>
</evidence>
<dbReference type="AlphaFoldDB" id="A0A699LCR4"/>
<sequence length="98" mass="11184">YLREVYRPPVVSDGGLVPLLPSCNISQLRGEKCLVRWVISRLHDIEELSGMVDPSIRAAKVLYRFADVISLCVQFEQGFRPSMSEIVQSLLHMIKRNL</sequence>
<protein>
    <submittedName>
        <fullName evidence="1">Protein STRUBBELIG-receptor family 3-like</fullName>
    </submittedName>
</protein>
<dbReference type="EMBL" id="BKCJ010596207">
    <property type="protein sequence ID" value="GFB29880.1"/>
    <property type="molecule type" value="Genomic_DNA"/>
</dbReference>
<comment type="caution">
    <text evidence="1">The sequence shown here is derived from an EMBL/GenBank/DDBJ whole genome shotgun (WGS) entry which is preliminary data.</text>
</comment>
<keyword evidence="1" id="KW-0675">Receptor</keyword>
<accession>A0A699LCR4</accession>